<dbReference type="PANTHER" id="PTHR46586">
    <property type="entry name" value="ANKYRIN REPEAT-CONTAINING PROTEIN"/>
    <property type="match status" value="1"/>
</dbReference>
<dbReference type="STRING" id="4795.A0A225UWG2"/>
<proteinExistence type="predicted"/>
<gene>
    <name evidence="1" type="ORF">PHMEG_00032396</name>
</gene>
<dbReference type="InterPro" id="IPR052050">
    <property type="entry name" value="SecEffector_AnkRepeat"/>
</dbReference>
<organism evidence="1 2">
    <name type="scientific">Phytophthora megakarya</name>
    <dbReference type="NCBI Taxonomy" id="4795"/>
    <lineage>
        <taxon>Eukaryota</taxon>
        <taxon>Sar</taxon>
        <taxon>Stramenopiles</taxon>
        <taxon>Oomycota</taxon>
        <taxon>Peronosporomycetes</taxon>
        <taxon>Peronosporales</taxon>
        <taxon>Peronosporaceae</taxon>
        <taxon>Phytophthora</taxon>
    </lineage>
</organism>
<sequence>GDIALAEWLLSNGASWPIETRGRRVVHDIAVQGRLDVLKWLADKGQVKGTAGMVLLAAENGHLQVVRWLLDLDAGGYYQSKLTGLGAEAGLAIHIAAVNGHLEIAKYLRARAQTPQNALQRTAETVEQKVQIRQLKQLGEPTTAIVVSANTLVEAGRNGHSDVVRWLYLEYYGDRKFGMIGSGSESQQIPTETAVMDAAAVHGHLKVLVLIQALAIASAVSTRKRLRDGTNKDENRQCTAAAMDGAASNGHLEVVKWLHESRAEGCTKHAMDGAATGGHLEVLKWLQQHRLEGCSATAMDGAARNGHLDVIKWLHTNTTAGCTTKAMDDAATYGYLDVVKWLHSNLDEGCTVAAMDGAASNGYWDIVKWLHRNRTEGCTTSAMDNAARHGHLLIVQWLHSRGLKGTNAAINSAAAEGNFEMFLFLHSQCQIECTRETMLSTSPSQAPEIHTWISKNYPAILTLDQE</sequence>
<dbReference type="Pfam" id="PF13637">
    <property type="entry name" value="Ank_4"/>
    <property type="match status" value="1"/>
</dbReference>
<protein>
    <submittedName>
        <fullName evidence="1">Uncharacterized protein</fullName>
    </submittedName>
</protein>
<dbReference type="SUPFAM" id="SSF48403">
    <property type="entry name" value="Ankyrin repeat"/>
    <property type="match status" value="1"/>
</dbReference>
<comment type="caution">
    <text evidence="1">The sequence shown here is derived from an EMBL/GenBank/DDBJ whole genome shotgun (WGS) entry which is preliminary data.</text>
</comment>
<dbReference type="Proteomes" id="UP000198211">
    <property type="component" value="Unassembled WGS sequence"/>
</dbReference>
<evidence type="ECO:0000313" key="1">
    <source>
        <dbReference type="EMBL" id="OWY97148.1"/>
    </source>
</evidence>
<dbReference type="Gene3D" id="1.25.40.20">
    <property type="entry name" value="Ankyrin repeat-containing domain"/>
    <property type="match status" value="3"/>
</dbReference>
<dbReference type="InterPro" id="IPR002110">
    <property type="entry name" value="Ankyrin_rpt"/>
</dbReference>
<dbReference type="InterPro" id="IPR036770">
    <property type="entry name" value="Ankyrin_rpt-contain_sf"/>
</dbReference>
<name>A0A225UWG2_9STRA</name>
<dbReference type="AlphaFoldDB" id="A0A225UWG2"/>
<evidence type="ECO:0000313" key="2">
    <source>
        <dbReference type="Proteomes" id="UP000198211"/>
    </source>
</evidence>
<dbReference type="OrthoDB" id="543798at2759"/>
<dbReference type="Pfam" id="PF12796">
    <property type="entry name" value="Ank_2"/>
    <property type="match status" value="1"/>
</dbReference>
<keyword evidence="2" id="KW-1185">Reference proteome</keyword>
<reference evidence="2" key="1">
    <citation type="submission" date="2017-03" db="EMBL/GenBank/DDBJ databases">
        <title>Phytopthora megakarya and P. palmivora, two closely related causual agents of cacao black pod achieved similar genome size and gene model numbers by different mechanisms.</title>
        <authorList>
            <person name="Ali S."/>
            <person name="Shao J."/>
            <person name="Larry D.J."/>
            <person name="Kronmiller B."/>
            <person name="Shen D."/>
            <person name="Strem M.D."/>
            <person name="Melnick R.L."/>
            <person name="Guiltinan M.J."/>
            <person name="Tyler B.M."/>
            <person name="Meinhardt L.W."/>
            <person name="Bailey B.A."/>
        </authorList>
    </citation>
    <scope>NUCLEOTIDE SEQUENCE [LARGE SCALE GENOMIC DNA]</scope>
    <source>
        <strain evidence="2">zdho120</strain>
    </source>
</reference>
<accession>A0A225UWG2</accession>
<dbReference type="EMBL" id="NBNE01010794">
    <property type="protein sequence ID" value="OWY97148.1"/>
    <property type="molecule type" value="Genomic_DNA"/>
</dbReference>
<dbReference type="PANTHER" id="PTHR46586:SF3">
    <property type="entry name" value="ANKYRIN REPEAT-CONTAINING PROTEIN"/>
    <property type="match status" value="1"/>
</dbReference>
<feature type="non-terminal residue" evidence="1">
    <location>
        <position position="1"/>
    </location>
</feature>